<sequence>MTENNSVRRVSSRNKRASVVPVNVGEEKKVRGCEKTGCHAAEPGCCLESCDSCSLDSYTSRWYHMSLGEHFCNNCFDNYYRPGKIGHLTFSEWSNKWAVVARASKPTIKRFVANELLPYWVRCNQKLCGKWRLVRLSTVLDSRFIRNFKCTVDAEADLSCESAESSDVSLVIDSTFMEQLTEEPHLKNSPAGPYLKRFLLEDVGLCPIDSSTSYFKELEDIQPFAIEQCGESSIWIKPDEMDEEETAFADQVGISAATYLGLRNLLVAIWNLNPTEWLSYSKINEHLICRGLVRIYLVSVAEQILGLLSKKSVINHGIIQNPYAKQNPQNNLQVLVIGAGISGLAAASHLQNLGVNAILYEAEEDFGGRVKHVSNNSLESFLIYGLLNNPLTTLAHQANTSYQILKKNFVLFKQGGDLISEKVIDTSLQELNNLFQGVIESVMTSKFDDNFYDMVTKSCKEMRKMSPFCKDPQVFNHLLTQREIELKTDLRNTSILNWESAISVLGDNAFLPSGIKSLLAKLAKTININYSNRVEAIDYSENAVKVTTSNGESTFSKVLVTVPLSVLQNGAICFNPELPEYKKKALDSLGNFYCEKLTLEFQRRFWTKNIKVPFSKFGILSKEGIFEVFLDVTSERAGSTPTLVTFISQKSFHLIEDLGDKQIADKCMALLKSVFHRNLAKLTKWHLTHWRKETPPRSYGSYLKVGSEQSAYDDLAKSVDNKIYFAGEATFRNIPSTLTGAYLSGLREAAKIAKSLDF</sequence>
<evidence type="ECO:0000256" key="4">
    <source>
        <dbReference type="ARBA" id="ARBA00022630"/>
    </source>
</evidence>
<dbReference type="Proteomes" id="UP001054837">
    <property type="component" value="Unassembled WGS sequence"/>
</dbReference>
<evidence type="ECO:0000256" key="2">
    <source>
        <dbReference type="ARBA" id="ARBA00004123"/>
    </source>
</evidence>
<dbReference type="InterPro" id="IPR036388">
    <property type="entry name" value="WH-like_DNA-bd_sf"/>
</dbReference>
<evidence type="ECO:0000256" key="7">
    <source>
        <dbReference type="ARBA" id="ARBA00022827"/>
    </source>
</evidence>
<dbReference type="SUPFAM" id="SSF51905">
    <property type="entry name" value="FAD/NAD(P)-binding domain"/>
    <property type="match status" value="1"/>
</dbReference>
<dbReference type="PANTHER" id="PTHR10742:SF410">
    <property type="entry name" value="LYSINE-SPECIFIC HISTONE DEMETHYLASE 2"/>
    <property type="match status" value="1"/>
</dbReference>
<dbReference type="SUPFAM" id="SSF54373">
    <property type="entry name" value="FAD-linked reductases, C-terminal domain"/>
    <property type="match status" value="1"/>
</dbReference>
<evidence type="ECO:0000313" key="12">
    <source>
        <dbReference type="EMBL" id="GIY03211.1"/>
    </source>
</evidence>
<accession>A0AAV4Q255</accession>
<proteinExistence type="inferred from homology"/>
<keyword evidence="7" id="KW-0274">FAD</keyword>
<evidence type="ECO:0000256" key="8">
    <source>
        <dbReference type="ARBA" id="ARBA00022833"/>
    </source>
</evidence>
<keyword evidence="13" id="KW-1185">Reference proteome</keyword>
<dbReference type="GO" id="GO:0008270">
    <property type="term" value="F:zinc ion binding"/>
    <property type="evidence" value="ECO:0007669"/>
    <property type="project" value="UniProtKB-KW"/>
</dbReference>
<dbReference type="GO" id="GO:0005634">
    <property type="term" value="C:nucleus"/>
    <property type="evidence" value="ECO:0007669"/>
    <property type="project" value="UniProtKB-SubCell"/>
</dbReference>
<protein>
    <submittedName>
        <fullName evidence="12">Lysine-specific histone demethylase 1B</fullName>
    </submittedName>
</protein>
<evidence type="ECO:0000259" key="11">
    <source>
        <dbReference type="PROSITE" id="PS51050"/>
    </source>
</evidence>
<dbReference type="PRINTS" id="PR00420">
    <property type="entry name" value="RNGMNOXGNASE"/>
</dbReference>
<dbReference type="GO" id="GO:0140682">
    <property type="term" value="F:FAD-dependent H3K4me/H3K4me3 demethylase activity"/>
    <property type="evidence" value="ECO:0007669"/>
    <property type="project" value="UniProtKB-ARBA"/>
</dbReference>
<keyword evidence="9" id="KW-0560">Oxidoreductase</keyword>
<keyword evidence="8" id="KW-0862">Zinc</keyword>
<dbReference type="Gene3D" id="1.10.10.10">
    <property type="entry name" value="Winged helix-like DNA-binding domain superfamily/Winged helix DNA-binding domain"/>
    <property type="match status" value="1"/>
</dbReference>
<keyword evidence="4" id="KW-0285">Flavoprotein</keyword>
<evidence type="ECO:0000256" key="5">
    <source>
        <dbReference type="ARBA" id="ARBA00022723"/>
    </source>
</evidence>
<evidence type="ECO:0000256" key="6">
    <source>
        <dbReference type="ARBA" id="ARBA00022771"/>
    </source>
</evidence>
<dbReference type="InterPro" id="IPR009057">
    <property type="entry name" value="Homeodomain-like_sf"/>
</dbReference>
<organism evidence="12 13">
    <name type="scientific">Caerostris darwini</name>
    <dbReference type="NCBI Taxonomy" id="1538125"/>
    <lineage>
        <taxon>Eukaryota</taxon>
        <taxon>Metazoa</taxon>
        <taxon>Ecdysozoa</taxon>
        <taxon>Arthropoda</taxon>
        <taxon>Chelicerata</taxon>
        <taxon>Arachnida</taxon>
        <taxon>Araneae</taxon>
        <taxon>Araneomorphae</taxon>
        <taxon>Entelegynae</taxon>
        <taxon>Araneoidea</taxon>
        <taxon>Araneidae</taxon>
        <taxon>Caerostris</taxon>
    </lineage>
</organism>
<dbReference type="Gene3D" id="3.90.660.10">
    <property type="match status" value="1"/>
</dbReference>
<dbReference type="EMBL" id="BPLQ01003787">
    <property type="protein sequence ID" value="GIY03211.1"/>
    <property type="molecule type" value="Genomic_DNA"/>
</dbReference>
<dbReference type="InterPro" id="IPR050281">
    <property type="entry name" value="Flavin_monoamine_oxidase"/>
</dbReference>
<dbReference type="PROSITE" id="PS50934">
    <property type="entry name" value="SWIRM"/>
    <property type="match status" value="1"/>
</dbReference>
<dbReference type="InterPro" id="IPR011124">
    <property type="entry name" value="Znf_CW"/>
</dbReference>
<dbReference type="InterPro" id="IPR036188">
    <property type="entry name" value="FAD/NAD-bd_sf"/>
</dbReference>
<evidence type="ECO:0000256" key="3">
    <source>
        <dbReference type="ARBA" id="ARBA00005995"/>
    </source>
</evidence>
<feature type="domain" description="SWIRM" evidence="10">
    <location>
        <begin position="227"/>
        <end position="325"/>
    </location>
</feature>
<keyword evidence="5" id="KW-0479">Metal-binding</keyword>
<dbReference type="InterPro" id="IPR007526">
    <property type="entry name" value="SWIRM"/>
</dbReference>
<dbReference type="SUPFAM" id="SSF46689">
    <property type="entry name" value="Homeodomain-like"/>
    <property type="match status" value="1"/>
</dbReference>
<comment type="cofactor">
    <cofactor evidence="1">
        <name>FAD</name>
        <dbReference type="ChEBI" id="CHEBI:57692"/>
    </cofactor>
</comment>
<keyword evidence="6" id="KW-0863">Zinc-finger</keyword>
<dbReference type="Gene3D" id="3.50.50.60">
    <property type="entry name" value="FAD/NAD(P)-binding domain"/>
    <property type="match status" value="1"/>
</dbReference>
<evidence type="ECO:0000256" key="1">
    <source>
        <dbReference type="ARBA" id="ARBA00001974"/>
    </source>
</evidence>
<comment type="caution">
    <text evidence="12">The sequence shown here is derived from an EMBL/GenBank/DDBJ whole genome shotgun (WGS) entry which is preliminary data.</text>
</comment>
<dbReference type="Pfam" id="PF01593">
    <property type="entry name" value="Amino_oxidase"/>
    <property type="match status" value="1"/>
</dbReference>
<evidence type="ECO:0000259" key="10">
    <source>
        <dbReference type="PROSITE" id="PS50934"/>
    </source>
</evidence>
<evidence type="ECO:0000256" key="9">
    <source>
        <dbReference type="ARBA" id="ARBA00023002"/>
    </source>
</evidence>
<dbReference type="Pfam" id="PF13450">
    <property type="entry name" value="NAD_binding_8"/>
    <property type="match status" value="1"/>
</dbReference>
<dbReference type="InterPro" id="IPR002937">
    <property type="entry name" value="Amino_oxidase"/>
</dbReference>
<reference evidence="12 13" key="1">
    <citation type="submission" date="2021-06" db="EMBL/GenBank/DDBJ databases">
        <title>Caerostris darwini draft genome.</title>
        <authorList>
            <person name="Kono N."/>
            <person name="Arakawa K."/>
        </authorList>
    </citation>
    <scope>NUCLEOTIDE SEQUENCE [LARGE SCALE GENOMIC DNA]</scope>
</reference>
<comment type="subcellular location">
    <subcellularLocation>
        <location evidence="2">Nucleus</location>
    </subcellularLocation>
</comment>
<dbReference type="AlphaFoldDB" id="A0AAV4Q255"/>
<dbReference type="PROSITE" id="PS51050">
    <property type="entry name" value="ZF_CW"/>
    <property type="match status" value="1"/>
</dbReference>
<feature type="domain" description="CW-type" evidence="11">
    <location>
        <begin position="114"/>
        <end position="168"/>
    </location>
</feature>
<comment type="similarity">
    <text evidence="3">Belongs to the flavin monoamine oxidase family.</text>
</comment>
<dbReference type="PANTHER" id="PTHR10742">
    <property type="entry name" value="FLAVIN MONOAMINE OXIDASE"/>
    <property type="match status" value="1"/>
</dbReference>
<evidence type="ECO:0000313" key="13">
    <source>
        <dbReference type="Proteomes" id="UP001054837"/>
    </source>
</evidence>
<gene>
    <name evidence="12" type="primary">KDM1B</name>
    <name evidence="12" type="ORF">CDAR_98841</name>
</gene>
<name>A0AAV4Q255_9ARAC</name>